<evidence type="ECO:0000313" key="1">
    <source>
        <dbReference type="EMBL" id="ESK84496.1"/>
    </source>
</evidence>
<proteinExistence type="predicted"/>
<evidence type="ECO:0000313" key="2">
    <source>
        <dbReference type="Proteomes" id="UP000017559"/>
    </source>
</evidence>
<comment type="caution">
    <text evidence="1">The sequence shown here is derived from an EMBL/GenBank/DDBJ whole genome shotgun (WGS) entry which is preliminary data.</text>
</comment>
<dbReference type="HOGENOM" id="CLU_1992637_0_0_1"/>
<dbReference type="Pfam" id="PF19086">
    <property type="entry name" value="Terpene_syn_C_2"/>
    <property type="match status" value="1"/>
</dbReference>
<dbReference type="InterPro" id="IPR008949">
    <property type="entry name" value="Isoprenoid_synthase_dom_sf"/>
</dbReference>
<reference evidence="1 2" key="1">
    <citation type="journal article" date="2014" name="BMC Genomics">
        <title>Genome and secretome analysis of the hemibiotrophic fungal pathogen, Moniliophthora roreri, which causes frosty pod rot disease of cacao: mechanisms of the biotrophic and necrotrophic phases.</title>
        <authorList>
            <person name="Meinhardt L.W."/>
            <person name="Costa G.G.L."/>
            <person name="Thomazella D.P.T."/>
            <person name="Teixeira P.J.P.L."/>
            <person name="Carazzolle M.F."/>
            <person name="Schuster S.C."/>
            <person name="Carlson J.E."/>
            <person name="Guiltinan M.J."/>
            <person name="Mieczkowski P."/>
            <person name="Farmer A."/>
            <person name="Ramaraj T."/>
            <person name="Crozier J."/>
            <person name="Davis R.E."/>
            <person name="Shao J."/>
            <person name="Melnick R.L."/>
            <person name="Pereira G.A.G."/>
            <person name="Bailey B.A."/>
        </authorList>
    </citation>
    <scope>NUCLEOTIDE SEQUENCE [LARGE SCALE GENOMIC DNA]</scope>
    <source>
        <strain evidence="1 2">MCA 2997</strain>
    </source>
</reference>
<keyword evidence="2" id="KW-1185">Reference proteome</keyword>
<gene>
    <name evidence="1" type="ORF">Moror_6162</name>
</gene>
<dbReference type="EMBL" id="AWSO01001291">
    <property type="protein sequence ID" value="ESK84496.1"/>
    <property type="molecule type" value="Genomic_DNA"/>
</dbReference>
<dbReference type="Gene3D" id="1.10.600.10">
    <property type="entry name" value="Farnesyl Diphosphate Synthase"/>
    <property type="match status" value="1"/>
</dbReference>
<protein>
    <submittedName>
        <fullName evidence="1">Geranylgeranyl pyrophosphate synthase</fullName>
    </submittedName>
</protein>
<sequence>MALDLSPEDLDLDLLPTYKYSIGVIVGLVNDYFSWNMEKLQLEQDGDRIRNAVAVLLRQYAISERQAQAEVKKIIVGEEAKVRSLFDRHVTAMSEGMRRYLEQLQLFASGYSFWCATAPRYIRAQDLLESDSDQSSDSD</sequence>
<dbReference type="SUPFAM" id="SSF48576">
    <property type="entry name" value="Terpenoid synthases"/>
    <property type="match status" value="1"/>
</dbReference>
<dbReference type="OrthoDB" id="3349471at2759"/>
<dbReference type="Proteomes" id="UP000017559">
    <property type="component" value="Unassembled WGS sequence"/>
</dbReference>
<name>V2WVB4_MONRO</name>
<dbReference type="STRING" id="1381753.V2WVB4"/>
<dbReference type="AlphaFoldDB" id="V2WVB4"/>
<organism evidence="1 2">
    <name type="scientific">Moniliophthora roreri (strain MCA 2997)</name>
    <name type="common">Cocoa frosty pod rot fungus</name>
    <name type="synonym">Crinipellis roreri</name>
    <dbReference type="NCBI Taxonomy" id="1381753"/>
    <lineage>
        <taxon>Eukaryota</taxon>
        <taxon>Fungi</taxon>
        <taxon>Dikarya</taxon>
        <taxon>Basidiomycota</taxon>
        <taxon>Agaricomycotina</taxon>
        <taxon>Agaricomycetes</taxon>
        <taxon>Agaricomycetidae</taxon>
        <taxon>Agaricales</taxon>
        <taxon>Marasmiineae</taxon>
        <taxon>Marasmiaceae</taxon>
        <taxon>Moniliophthora</taxon>
    </lineage>
</organism>
<dbReference type="KEGG" id="mrr:Moror_6162"/>
<accession>V2WVB4</accession>